<sequence>RLFLHHQLRLIVQELTGMVETRSASNADNTEQMQSNTSHVEQNESGSPLVSSVHWLQEKVNLSKYNTGLKLIPEFNGANWDDFKRKLETQFTIMGLDTYLSRDPNQGNRIELRNDKLAIAQISLRLTQPQYKQVSSCKTTRQIWTRLKEIHDISAESKAAELFLQFIHIQKKSSQTMKNYL</sequence>
<accession>A0A0H5R2W2</accession>
<feature type="region of interest" description="Disordered" evidence="1">
    <location>
        <begin position="23"/>
        <end position="45"/>
    </location>
</feature>
<dbReference type="EMBL" id="HACM01001807">
    <property type="protein sequence ID" value="CRZ02249.1"/>
    <property type="molecule type" value="Transcribed_RNA"/>
</dbReference>
<protein>
    <submittedName>
        <fullName evidence="2">Uncharacterized protein</fullName>
    </submittedName>
</protein>
<name>A0A0H5R2W2_9EUKA</name>
<feature type="non-terminal residue" evidence="2">
    <location>
        <position position="181"/>
    </location>
</feature>
<evidence type="ECO:0000256" key="1">
    <source>
        <dbReference type="SAM" id="MobiDB-lite"/>
    </source>
</evidence>
<dbReference type="Pfam" id="PF14223">
    <property type="entry name" value="Retrotran_gag_2"/>
    <property type="match status" value="1"/>
</dbReference>
<dbReference type="AlphaFoldDB" id="A0A0H5R2W2"/>
<proteinExistence type="predicted"/>
<feature type="non-terminal residue" evidence="2">
    <location>
        <position position="1"/>
    </location>
</feature>
<reference evidence="2" key="1">
    <citation type="submission" date="2015-04" db="EMBL/GenBank/DDBJ databases">
        <title>The genome sequence of the plant pathogenic Rhizarian Plasmodiophora brassicae reveals insights in its biotrophic life cycle and the origin of chitin synthesis.</title>
        <authorList>
            <person name="Schwelm A."/>
            <person name="Fogelqvist J."/>
            <person name="Knaust A."/>
            <person name="Julke S."/>
            <person name="Lilja T."/>
            <person name="Dhandapani V."/>
            <person name="Bonilla-Rosso G."/>
            <person name="Karlsson M."/>
            <person name="Shevchenko A."/>
            <person name="Choi S.R."/>
            <person name="Kim H.G."/>
            <person name="Park J.Y."/>
            <person name="Lim Y.P."/>
            <person name="Ludwig-Muller J."/>
            <person name="Dixelius C."/>
        </authorList>
    </citation>
    <scope>NUCLEOTIDE SEQUENCE</scope>
    <source>
        <tissue evidence="2">Potato root galls</tissue>
    </source>
</reference>
<organism evidence="2">
    <name type="scientific">Spongospora subterranea</name>
    <dbReference type="NCBI Taxonomy" id="70186"/>
    <lineage>
        <taxon>Eukaryota</taxon>
        <taxon>Sar</taxon>
        <taxon>Rhizaria</taxon>
        <taxon>Endomyxa</taxon>
        <taxon>Phytomyxea</taxon>
        <taxon>Plasmodiophorida</taxon>
        <taxon>Plasmodiophoridae</taxon>
        <taxon>Spongospora</taxon>
    </lineage>
</organism>
<evidence type="ECO:0000313" key="2">
    <source>
        <dbReference type="EMBL" id="CRZ02249.1"/>
    </source>
</evidence>